<dbReference type="OrthoDB" id="8963224at2759"/>
<protein>
    <recommendedName>
        <fullName evidence="4">Ig-like domain-containing protein</fullName>
    </recommendedName>
</protein>
<reference evidence="2" key="1">
    <citation type="journal article" date="2023" name="Science">
        <title>Genome structures resolve the early diversification of teleost fishes.</title>
        <authorList>
            <person name="Parey E."/>
            <person name="Louis A."/>
            <person name="Montfort J."/>
            <person name="Bouchez O."/>
            <person name="Roques C."/>
            <person name="Iampietro C."/>
            <person name="Lluch J."/>
            <person name="Castinel A."/>
            <person name="Donnadieu C."/>
            <person name="Desvignes T."/>
            <person name="Floi Bucao C."/>
            <person name="Jouanno E."/>
            <person name="Wen M."/>
            <person name="Mejri S."/>
            <person name="Dirks R."/>
            <person name="Jansen H."/>
            <person name="Henkel C."/>
            <person name="Chen W.J."/>
            <person name="Zahm M."/>
            <person name="Cabau C."/>
            <person name="Klopp C."/>
            <person name="Thompson A.W."/>
            <person name="Robinson-Rechavi M."/>
            <person name="Braasch I."/>
            <person name="Lecointre G."/>
            <person name="Bobe J."/>
            <person name="Postlethwait J.H."/>
            <person name="Berthelot C."/>
            <person name="Roest Crollius H."/>
            <person name="Guiguen Y."/>
        </authorList>
    </citation>
    <scope>NUCLEOTIDE SEQUENCE</scope>
    <source>
        <strain evidence="2">Concon-B</strain>
    </source>
</reference>
<name>A0A9Q1CTP8_CONCO</name>
<sequence length="138" mass="15281">MCRRAYACLIYRFIYLKAMKFTDTDSSHKGNEWKTIPNPSLFPPKMLRKPEGSQTFQKTSDEKQNASPRVLFWSECSTTGTSLGEVGGSVTFTTTVSPTGPELVTITWSFNNGSVPVSVITFLPTGTRPGPEYMGRAE</sequence>
<accession>A0A9Q1CTP8</accession>
<comment type="caution">
    <text evidence="2">The sequence shown here is derived from an EMBL/GenBank/DDBJ whole genome shotgun (WGS) entry which is preliminary data.</text>
</comment>
<dbReference type="AlphaFoldDB" id="A0A9Q1CTP8"/>
<keyword evidence="3" id="KW-1185">Reference proteome</keyword>
<organism evidence="2 3">
    <name type="scientific">Conger conger</name>
    <name type="common">Conger eel</name>
    <name type="synonym">Muraena conger</name>
    <dbReference type="NCBI Taxonomy" id="82655"/>
    <lineage>
        <taxon>Eukaryota</taxon>
        <taxon>Metazoa</taxon>
        <taxon>Chordata</taxon>
        <taxon>Craniata</taxon>
        <taxon>Vertebrata</taxon>
        <taxon>Euteleostomi</taxon>
        <taxon>Actinopterygii</taxon>
        <taxon>Neopterygii</taxon>
        <taxon>Teleostei</taxon>
        <taxon>Anguilliformes</taxon>
        <taxon>Congridae</taxon>
        <taxon>Conger</taxon>
    </lineage>
</organism>
<proteinExistence type="predicted"/>
<evidence type="ECO:0008006" key="4">
    <source>
        <dbReference type="Google" id="ProtNLM"/>
    </source>
</evidence>
<gene>
    <name evidence="2" type="ORF">COCON_G00236310</name>
</gene>
<dbReference type="Proteomes" id="UP001152803">
    <property type="component" value="Unassembled WGS sequence"/>
</dbReference>
<evidence type="ECO:0000313" key="3">
    <source>
        <dbReference type="Proteomes" id="UP001152803"/>
    </source>
</evidence>
<evidence type="ECO:0000256" key="1">
    <source>
        <dbReference type="SAM" id="MobiDB-lite"/>
    </source>
</evidence>
<dbReference type="EMBL" id="JAFJMO010001514">
    <property type="protein sequence ID" value="KAJ8245033.1"/>
    <property type="molecule type" value="Genomic_DNA"/>
</dbReference>
<feature type="region of interest" description="Disordered" evidence="1">
    <location>
        <begin position="28"/>
        <end position="66"/>
    </location>
</feature>
<evidence type="ECO:0000313" key="2">
    <source>
        <dbReference type="EMBL" id="KAJ8245033.1"/>
    </source>
</evidence>